<dbReference type="Pfam" id="PF00005">
    <property type="entry name" value="ABC_tran"/>
    <property type="match status" value="1"/>
</dbReference>
<evidence type="ECO:0000256" key="1">
    <source>
        <dbReference type="ARBA" id="ARBA00022448"/>
    </source>
</evidence>
<evidence type="ECO:0000313" key="6">
    <source>
        <dbReference type="Proteomes" id="UP000294558"/>
    </source>
</evidence>
<dbReference type="GO" id="GO:0005524">
    <property type="term" value="F:ATP binding"/>
    <property type="evidence" value="ECO:0007669"/>
    <property type="project" value="UniProtKB-KW"/>
</dbReference>
<evidence type="ECO:0000259" key="4">
    <source>
        <dbReference type="PROSITE" id="PS50893"/>
    </source>
</evidence>
<evidence type="ECO:0000256" key="2">
    <source>
        <dbReference type="ARBA" id="ARBA00022741"/>
    </source>
</evidence>
<evidence type="ECO:0000256" key="3">
    <source>
        <dbReference type="ARBA" id="ARBA00022840"/>
    </source>
</evidence>
<dbReference type="InterPro" id="IPR017871">
    <property type="entry name" value="ABC_transporter-like_CS"/>
</dbReference>
<gene>
    <name evidence="5" type="ORF">BDK89_2755</name>
</gene>
<dbReference type="GO" id="GO:0005886">
    <property type="term" value="C:plasma membrane"/>
    <property type="evidence" value="ECO:0007669"/>
    <property type="project" value="TreeGrafter"/>
</dbReference>
<dbReference type="PANTHER" id="PTHR24220">
    <property type="entry name" value="IMPORT ATP-BINDING PROTEIN"/>
    <property type="match status" value="1"/>
</dbReference>
<dbReference type="AlphaFoldDB" id="A0A4R7I1T8"/>
<feature type="domain" description="ABC transporter" evidence="4">
    <location>
        <begin position="3"/>
        <end position="228"/>
    </location>
</feature>
<dbReference type="PROSITE" id="PS50893">
    <property type="entry name" value="ABC_TRANSPORTER_2"/>
    <property type="match status" value="1"/>
</dbReference>
<dbReference type="PROSITE" id="PS00211">
    <property type="entry name" value="ABC_TRANSPORTER_1"/>
    <property type="match status" value="1"/>
</dbReference>
<dbReference type="PANTHER" id="PTHR24220:SF659">
    <property type="entry name" value="TRANSPORTER, PUTATIVE-RELATED"/>
    <property type="match status" value="1"/>
</dbReference>
<evidence type="ECO:0000313" key="5">
    <source>
        <dbReference type="EMBL" id="TDT17150.1"/>
    </source>
</evidence>
<dbReference type="InterPro" id="IPR017911">
    <property type="entry name" value="MacB-like_ATP-bd"/>
</dbReference>
<keyword evidence="3 5" id="KW-0067">ATP-binding</keyword>
<dbReference type="Gene3D" id="3.40.50.300">
    <property type="entry name" value="P-loop containing nucleotide triphosphate hydrolases"/>
    <property type="match status" value="1"/>
</dbReference>
<dbReference type="GO" id="GO:0016887">
    <property type="term" value="F:ATP hydrolysis activity"/>
    <property type="evidence" value="ECO:0007669"/>
    <property type="project" value="InterPro"/>
</dbReference>
<comment type="caution">
    <text evidence="5">The sequence shown here is derived from an EMBL/GenBank/DDBJ whole genome shotgun (WGS) entry which is preliminary data.</text>
</comment>
<accession>A0A4R7I1T8</accession>
<dbReference type="GO" id="GO:0022857">
    <property type="term" value="F:transmembrane transporter activity"/>
    <property type="evidence" value="ECO:0007669"/>
    <property type="project" value="TreeGrafter"/>
</dbReference>
<name>A0A4R7I1T8_9ACTN</name>
<dbReference type="InterPro" id="IPR003593">
    <property type="entry name" value="AAA+_ATPase"/>
</dbReference>
<dbReference type="OrthoDB" id="3176024at2"/>
<dbReference type="RefSeq" id="WP_133869455.1">
    <property type="nucleotide sequence ID" value="NZ_SOAU01000001.1"/>
</dbReference>
<dbReference type="InterPro" id="IPR003439">
    <property type="entry name" value="ABC_transporter-like_ATP-bd"/>
</dbReference>
<dbReference type="InterPro" id="IPR027417">
    <property type="entry name" value="P-loop_NTPase"/>
</dbReference>
<dbReference type="SMART" id="SM00382">
    <property type="entry name" value="AAA"/>
    <property type="match status" value="1"/>
</dbReference>
<proteinExistence type="predicted"/>
<dbReference type="SUPFAM" id="SSF52540">
    <property type="entry name" value="P-loop containing nucleoside triphosphate hydrolases"/>
    <property type="match status" value="1"/>
</dbReference>
<dbReference type="EMBL" id="SOAU01000001">
    <property type="protein sequence ID" value="TDT17150.1"/>
    <property type="molecule type" value="Genomic_DNA"/>
</dbReference>
<keyword evidence="1" id="KW-0813">Transport</keyword>
<keyword evidence="6" id="KW-1185">Reference proteome</keyword>
<organism evidence="5 6">
    <name type="scientific">Ilumatobacter fluminis</name>
    <dbReference type="NCBI Taxonomy" id="467091"/>
    <lineage>
        <taxon>Bacteria</taxon>
        <taxon>Bacillati</taxon>
        <taxon>Actinomycetota</taxon>
        <taxon>Acidimicrobiia</taxon>
        <taxon>Acidimicrobiales</taxon>
        <taxon>Ilumatobacteraceae</taxon>
        <taxon>Ilumatobacter</taxon>
    </lineage>
</organism>
<sequence>MSIELDDIVVTVPDGDQTRTLLDHASLVIGRGEVVALSGPSGSGKSTLLAVAALLLRADRGTVRIDGVDAHAANDRDRTLLRQQHIGVVYQNANLFPSLTARQQVELVAHVRGELDHHARERAADLLRTVGLDSRLDARPAELSGGERQRVNIARALMGRPSVIVADEPTASLDASRGEQIMKLLVDRARESGVATLVVTHLPEQVAATRHVTIEHGGLVERDWSDAA</sequence>
<keyword evidence="2" id="KW-0547">Nucleotide-binding</keyword>
<dbReference type="InterPro" id="IPR015854">
    <property type="entry name" value="ABC_transpr_LolD-like"/>
</dbReference>
<protein>
    <submittedName>
        <fullName evidence="5">Putative ABC transport system ATP-binding protein</fullName>
    </submittedName>
</protein>
<dbReference type="Proteomes" id="UP000294558">
    <property type="component" value="Unassembled WGS sequence"/>
</dbReference>
<reference evidence="5 6" key="1">
    <citation type="submission" date="2019-03" db="EMBL/GenBank/DDBJ databases">
        <title>Sequencing the genomes of 1000 actinobacteria strains.</title>
        <authorList>
            <person name="Klenk H.-P."/>
        </authorList>
    </citation>
    <scope>NUCLEOTIDE SEQUENCE [LARGE SCALE GENOMIC DNA]</scope>
    <source>
        <strain evidence="5 6">DSM 18936</strain>
    </source>
</reference>
<dbReference type="CDD" id="cd03255">
    <property type="entry name" value="ABC_MJ0796_LolCDE_FtsE"/>
    <property type="match status" value="1"/>
</dbReference>